<feature type="compositionally biased region" description="Gly residues" evidence="6">
    <location>
        <begin position="17"/>
        <end position="35"/>
    </location>
</feature>
<evidence type="ECO:0000313" key="9">
    <source>
        <dbReference type="EMBL" id="KAL3650594.1"/>
    </source>
</evidence>
<proteinExistence type="inferred from homology"/>
<dbReference type="PANTHER" id="PTHR31602:SF101">
    <property type="entry name" value="GROWTH-REGULATING FACTOR 7"/>
    <property type="match status" value="1"/>
</dbReference>
<evidence type="ECO:0000256" key="5">
    <source>
        <dbReference type="RuleBase" id="RU367127"/>
    </source>
</evidence>
<dbReference type="PROSITE" id="PS51666">
    <property type="entry name" value="QLQ"/>
    <property type="match status" value="1"/>
</dbReference>
<keyword evidence="10" id="KW-1185">Reference proteome</keyword>
<feature type="region of interest" description="Disordered" evidence="6">
    <location>
        <begin position="1"/>
        <end position="36"/>
    </location>
</feature>
<evidence type="ECO:0000256" key="6">
    <source>
        <dbReference type="SAM" id="MobiDB-lite"/>
    </source>
</evidence>
<evidence type="ECO:0000256" key="1">
    <source>
        <dbReference type="ARBA" id="ARBA00004123"/>
    </source>
</evidence>
<comment type="domain">
    <text evidence="5">The QLQ domain and WRC domain may be involved in protein-protein interaction and DNA-binding, respectively.</text>
</comment>
<comment type="similarity">
    <text evidence="2 5">Belongs to the GRF family.</text>
</comment>
<feature type="domain" description="QLQ" evidence="7">
    <location>
        <begin position="94"/>
        <end position="129"/>
    </location>
</feature>
<dbReference type="SMART" id="SM00951">
    <property type="entry name" value="QLQ"/>
    <property type="match status" value="1"/>
</dbReference>
<dbReference type="Proteomes" id="UP001632038">
    <property type="component" value="Unassembled WGS sequence"/>
</dbReference>
<feature type="compositionally biased region" description="Basic residues" evidence="6">
    <location>
        <begin position="180"/>
        <end position="189"/>
    </location>
</feature>
<keyword evidence="5" id="KW-0010">Activator</keyword>
<dbReference type="InterPro" id="IPR014977">
    <property type="entry name" value="WRC_dom"/>
</dbReference>
<evidence type="ECO:0000256" key="4">
    <source>
        <dbReference type="PROSITE-ProRule" id="PRU01002"/>
    </source>
</evidence>
<dbReference type="InterPro" id="IPR031137">
    <property type="entry name" value="GRF"/>
</dbReference>
<evidence type="ECO:0000313" key="10">
    <source>
        <dbReference type="Proteomes" id="UP001632038"/>
    </source>
</evidence>
<dbReference type="Pfam" id="PF08879">
    <property type="entry name" value="WRC"/>
    <property type="match status" value="1"/>
</dbReference>
<name>A0ABD3E8W4_9LAMI</name>
<accession>A0ABD3E8W4</accession>
<dbReference type="PANTHER" id="PTHR31602">
    <property type="entry name" value="GROWTH-REGULATING FACTOR 5"/>
    <property type="match status" value="1"/>
</dbReference>
<feature type="compositionally biased region" description="Basic and acidic residues" evidence="6">
    <location>
        <begin position="190"/>
        <end position="209"/>
    </location>
</feature>
<keyword evidence="5" id="KW-0804">Transcription</keyword>
<protein>
    <recommendedName>
        <fullName evidence="5">Growth-regulating factor</fullName>
    </recommendedName>
</protein>
<dbReference type="GO" id="GO:0005634">
    <property type="term" value="C:nucleus"/>
    <property type="evidence" value="ECO:0007669"/>
    <property type="project" value="UniProtKB-SubCell"/>
</dbReference>
<sequence>MDSSNSTGKDLCRQFSGGNGGGSGRGVGPAKGSSGGANEAVLGNICSRDNVSSYSQKNGAENFAKCTNLQAFDSCSSIPYKSPGFEMMTNLGLAFTNEQWKELERQAMIYKYMTSSVPVPYHLLFPVSNNFSHNSSVSLIYNGLPSKNGDLEPGRCKRTDGKKWRCSRDVAPHQKYCERHLHRGRPRSRKPVEVKNEKGENHLNKKTRLDQSGPSLPKAQSDANASQQFVTANNEPLMLFDAKTDLRISTPYPKGNDRNLASVMENETLEKEGVEQRWKHLMEPNIGLLTNDAFSSYTHVYDEDYTGQLPPNIFSYPNFPTPEIEAPIGFIDAWSIDNPNTRKDGINPELNDDNLSPSLDLSMAMAYRDDSNKSKDPIWSGPFSCEPFARGGPLGEALHAIGSNPGSPPHNSMGTNVSSPRTLFSHSDGSVCNSPTTFGAPPSEVSIQWFN</sequence>
<keyword evidence="3 4" id="KW-0539">Nucleus</keyword>
<dbReference type="InterPro" id="IPR014978">
    <property type="entry name" value="Gln-Leu-Gln_QLQ"/>
</dbReference>
<feature type="region of interest" description="Disordered" evidence="6">
    <location>
        <begin position="178"/>
        <end position="226"/>
    </location>
</feature>
<comment type="subcellular location">
    <subcellularLocation>
        <location evidence="1 4 5">Nucleus</location>
    </subcellularLocation>
</comment>
<evidence type="ECO:0000259" key="7">
    <source>
        <dbReference type="PROSITE" id="PS51666"/>
    </source>
</evidence>
<feature type="region of interest" description="Disordered" evidence="6">
    <location>
        <begin position="401"/>
        <end position="429"/>
    </location>
</feature>
<dbReference type="GO" id="GO:0006351">
    <property type="term" value="P:DNA-templated transcription"/>
    <property type="evidence" value="ECO:0007669"/>
    <property type="project" value="UniProtKB-UniRule"/>
</dbReference>
<comment type="caution">
    <text evidence="9">The sequence shown here is derived from an EMBL/GenBank/DDBJ whole genome shotgun (WGS) entry which is preliminary data.</text>
</comment>
<dbReference type="GO" id="GO:0005524">
    <property type="term" value="F:ATP binding"/>
    <property type="evidence" value="ECO:0007669"/>
    <property type="project" value="UniProtKB-UniRule"/>
</dbReference>
<dbReference type="Pfam" id="PF08880">
    <property type="entry name" value="QLQ"/>
    <property type="match status" value="1"/>
</dbReference>
<dbReference type="GO" id="GO:0099402">
    <property type="term" value="P:plant organ development"/>
    <property type="evidence" value="ECO:0007669"/>
    <property type="project" value="UniProtKB-ARBA"/>
</dbReference>
<evidence type="ECO:0000256" key="2">
    <source>
        <dbReference type="ARBA" id="ARBA00008122"/>
    </source>
</evidence>
<feature type="compositionally biased region" description="Polar residues" evidence="6">
    <location>
        <begin position="409"/>
        <end position="429"/>
    </location>
</feature>
<comment type="function">
    <text evidence="5">Transcription activator.</text>
</comment>
<feature type="short sequence motif" description="Bipartite nuclear localization signal" evidence="4">
    <location>
        <begin position="155"/>
        <end position="165"/>
    </location>
</feature>
<keyword evidence="5" id="KW-0805">Transcription regulation</keyword>
<reference evidence="10" key="1">
    <citation type="journal article" date="2024" name="IScience">
        <title>Strigolactones Initiate the Formation of Haustorium-like Structures in Castilleja.</title>
        <authorList>
            <person name="Buerger M."/>
            <person name="Peterson D."/>
            <person name="Chory J."/>
        </authorList>
    </citation>
    <scope>NUCLEOTIDE SEQUENCE [LARGE SCALE GENOMIC DNA]</scope>
</reference>
<organism evidence="9 10">
    <name type="scientific">Castilleja foliolosa</name>
    <dbReference type="NCBI Taxonomy" id="1961234"/>
    <lineage>
        <taxon>Eukaryota</taxon>
        <taxon>Viridiplantae</taxon>
        <taxon>Streptophyta</taxon>
        <taxon>Embryophyta</taxon>
        <taxon>Tracheophyta</taxon>
        <taxon>Spermatophyta</taxon>
        <taxon>Magnoliopsida</taxon>
        <taxon>eudicotyledons</taxon>
        <taxon>Gunneridae</taxon>
        <taxon>Pentapetalae</taxon>
        <taxon>asterids</taxon>
        <taxon>lamiids</taxon>
        <taxon>Lamiales</taxon>
        <taxon>Orobanchaceae</taxon>
        <taxon>Pedicularideae</taxon>
        <taxon>Castillejinae</taxon>
        <taxon>Castilleja</taxon>
    </lineage>
</organism>
<dbReference type="EMBL" id="JAVIJP010000007">
    <property type="protein sequence ID" value="KAL3650594.1"/>
    <property type="molecule type" value="Genomic_DNA"/>
</dbReference>
<dbReference type="AlphaFoldDB" id="A0ABD3E8W4"/>
<feature type="short sequence motif" description="Bipartite nuclear localization signal" evidence="4">
    <location>
        <begin position="183"/>
        <end position="190"/>
    </location>
</feature>
<evidence type="ECO:0000256" key="3">
    <source>
        <dbReference type="ARBA" id="ARBA00023242"/>
    </source>
</evidence>
<gene>
    <name evidence="9" type="ORF">CASFOL_006997</name>
</gene>
<evidence type="ECO:0000259" key="8">
    <source>
        <dbReference type="PROSITE" id="PS51667"/>
    </source>
</evidence>
<dbReference type="PROSITE" id="PS51667">
    <property type="entry name" value="WRC"/>
    <property type="match status" value="1"/>
</dbReference>
<feature type="domain" description="WRC" evidence="8">
    <location>
        <begin position="150"/>
        <end position="194"/>
    </location>
</feature>